<keyword evidence="2" id="KW-0812">Transmembrane</keyword>
<dbReference type="InterPro" id="IPR045340">
    <property type="entry name" value="DUF6533"/>
</dbReference>
<accession>A0A550BYI4</accession>
<gene>
    <name evidence="4" type="ORF">BD626DRAFT_540395</name>
</gene>
<dbReference type="AlphaFoldDB" id="A0A550BYI4"/>
<dbReference type="EMBL" id="VDMD01000044">
    <property type="protein sequence ID" value="TRM57614.1"/>
    <property type="molecule type" value="Genomic_DNA"/>
</dbReference>
<feature type="domain" description="DUF6533" evidence="3">
    <location>
        <begin position="51"/>
        <end position="95"/>
    </location>
</feature>
<evidence type="ECO:0000256" key="1">
    <source>
        <dbReference type="SAM" id="MobiDB-lite"/>
    </source>
</evidence>
<keyword evidence="2" id="KW-0472">Membrane</keyword>
<dbReference type="Gene3D" id="2.150.10.10">
    <property type="entry name" value="Serralysin-like metalloprotease, C-terminal"/>
    <property type="match status" value="1"/>
</dbReference>
<evidence type="ECO:0000313" key="4">
    <source>
        <dbReference type="EMBL" id="TRM57614.1"/>
    </source>
</evidence>
<dbReference type="Pfam" id="PF20151">
    <property type="entry name" value="DUF6533"/>
    <property type="match status" value="1"/>
</dbReference>
<evidence type="ECO:0000313" key="5">
    <source>
        <dbReference type="Proteomes" id="UP000320762"/>
    </source>
</evidence>
<feature type="transmembrane region" description="Helical" evidence="2">
    <location>
        <begin position="85"/>
        <end position="103"/>
    </location>
</feature>
<dbReference type="OrthoDB" id="3350812at2759"/>
<feature type="transmembrane region" description="Helical" evidence="2">
    <location>
        <begin position="123"/>
        <end position="145"/>
    </location>
</feature>
<evidence type="ECO:0000259" key="3">
    <source>
        <dbReference type="Pfam" id="PF20151"/>
    </source>
</evidence>
<name>A0A550BYI4_9AGAR</name>
<feature type="region of interest" description="Disordered" evidence="1">
    <location>
        <begin position="366"/>
        <end position="409"/>
    </location>
</feature>
<feature type="transmembrane region" description="Helical" evidence="2">
    <location>
        <begin position="48"/>
        <end position="65"/>
    </location>
</feature>
<protein>
    <recommendedName>
        <fullName evidence="3">DUF6533 domain-containing protein</fullName>
    </recommendedName>
</protein>
<organism evidence="4 5">
    <name type="scientific">Schizophyllum amplum</name>
    <dbReference type="NCBI Taxonomy" id="97359"/>
    <lineage>
        <taxon>Eukaryota</taxon>
        <taxon>Fungi</taxon>
        <taxon>Dikarya</taxon>
        <taxon>Basidiomycota</taxon>
        <taxon>Agaricomycotina</taxon>
        <taxon>Agaricomycetes</taxon>
        <taxon>Agaricomycetidae</taxon>
        <taxon>Agaricales</taxon>
        <taxon>Schizophyllaceae</taxon>
        <taxon>Schizophyllum</taxon>
    </lineage>
</organism>
<feature type="transmembrane region" description="Helical" evidence="2">
    <location>
        <begin position="232"/>
        <end position="250"/>
    </location>
</feature>
<comment type="caution">
    <text evidence="4">The sequence shown here is derived from an EMBL/GenBank/DDBJ whole genome shotgun (WGS) entry which is preliminary data.</text>
</comment>
<feature type="transmembrane region" description="Helical" evidence="2">
    <location>
        <begin position="152"/>
        <end position="173"/>
    </location>
</feature>
<feature type="compositionally biased region" description="Basic and acidic residues" evidence="1">
    <location>
        <begin position="377"/>
        <end position="409"/>
    </location>
</feature>
<dbReference type="Proteomes" id="UP000320762">
    <property type="component" value="Unassembled WGS sequence"/>
</dbReference>
<dbReference type="SUPFAM" id="SSF101967">
    <property type="entry name" value="Adhesin YadA, collagen-binding domain"/>
    <property type="match status" value="1"/>
</dbReference>
<sequence length="471" mass="51652">MLPRDIASMLEGVASLGSIASQDSVASQDFVASQSQLSIIASLQRIQVIKYLIVSTTALLAYDYALTIYPELRLVWKAPWRMGKILFLLTRYFAFAGTALKLYEQLSPGLTAEKCRTLFNVEGWMVIISIVIAELILTIRVWALWGRTRRTAMFLTTVAVIVVVVSAVGFVKFHGEQSYITIGDLSPTLGGCFPVYGNDTVWIDFLMLVVYESVREGTSSFFRIFFRDGVSYYFFTLSISVANVIVLFAASPDYANLLTSMQRGLHSILSARMLLNIREDYERAARVTLEPLDFGEAPDTFASDATPGLSAGGVSSTLSGGTSTAMGTTSITLGSNATAGTSITLGRRSITLGRRSITLGRTSANLGKTSTTALPHASEDAMEMKSLHPRDDLREREESLSLGDEDRGARVEEPLVSDEIFARFEDARVGTALVDRHRNLDPSYAWFGEEFHLHGRVELPSTGRRRGDAVG</sequence>
<keyword evidence="2" id="KW-1133">Transmembrane helix</keyword>
<dbReference type="InterPro" id="IPR011049">
    <property type="entry name" value="Serralysin-like_metalloprot_C"/>
</dbReference>
<evidence type="ECO:0000256" key="2">
    <source>
        <dbReference type="SAM" id="Phobius"/>
    </source>
</evidence>
<keyword evidence="5" id="KW-1185">Reference proteome</keyword>
<reference evidence="4 5" key="1">
    <citation type="journal article" date="2019" name="New Phytol.">
        <title>Comparative genomics reveals unique wood-decay strategies and fruiting body development in the Schizophyllaceae.</title>
        <authorList>
            <person name="Almasi E."/>
            <person name="Sahu N."/>
            <person name="Krizsan K."/>
            <person name="Balint B."/>
            <person name="Kovacs G.M."/>
            <person name="Kiss B."/>
            <person name="Cseklye J."/>
            <person name="Drula E."/>
            <person name="Henrissat B."/>
            <person name="Nagy I."/>
            <person name="Chovatia M."/>
            <person name="Adam C."/>
            <person name="LaButti K."/>
            <person name="Lipzen A."/>
            <person name="Riley R."/>
            <person name="Grigoriev I.V."/>
            <person name="Nagy L.G."/>
        </authorList>
    </citation>
    <scope>NUCLEOTIDE SEQUENCE [LARGE SCALE GENOMIC DNA]</scope>
    <source>
        <strain evidence="4 5">NL-1724</strain>
    </source>
</reference>
<proteinExistence type="predicted"/>